<reference evidence="1" key="1">
    <citation type="submission" date="2020-09" db="EMBL/GenBank/DDBJ databases">
        <authorList>
            <person name="Kim M.K."/>
        </authorList>
    </citation>
    <scope>NUCLEOTIDE SEQUENCE</scope>
    <source>
        <strain evidence="1">BT702</strain>
    </source>
</reference>
<name>A0A927AWJ0_9BACT</name>
<evidence type="ECO:0000313" key="2">
    <source>
        <dbReference type="Proteomes" id="UP000598820"/>
    </source>
</evidence>
<evidence type="ECO:0000313" key="1">
    <source>
        <dbReference type="EMBL" id="MBD2705755.1"/>
    </source>
</evidence>
<gene>
    <name evidence="1" type="ORF">IC229_34435</name>
</gene>
<organism evidence="1 2">
    <name type="scientific">Spirosoma profusum</name>
    <dbReference type="NCBI Taxonomy" id="2771354"/>
    <lineage>
        <taxon>Bacteria</taxon>
        <taxon>Pseudomonadati</taxon>
        <taxon>Bacteroidota</taxon>
        <taxon>Cytophagia</taxon>
        <taxon>Cytophagales</taxon>
        <taxon>Cytophagaceae</taxon>
        <taxon>Spirosoma</taxon>
    </lineage>
</organism>
<comment type="caution">
    <text evidence="1">The sequence shown here is derived from an EMBL/GenBank/DDBJ whole genome shotgun (WGS) entry which is preliminary data.</text>
</comment>
<protein>
    <submittedName>
        <fullName evidence="1">Uncharacterized protein</fullName>
    </submittedName>
</protein>
<proteinExistence type="predicted"/>
<dbReference type="Proteomes" id="UP000598820">
    <property type="component" value="Unassembled WGS sequence"/>
</dbReference>
<dbReference type="AlphaFoldDB" id="A0A927AWJ0"/>
<dbReference type="EMBL" id="JACWZY010000070">
    <property type="protein sequence ID" value="MBD2705755.1"/>
    <property type="molecule type" value="Genomic_DNA"/>
</dbReference>
<dbReference type="Gene3D" id="3.10.450.50">
    <property type="match status" value="1"/>
</dbReference>
<keyword evidence="2" id="KW-1185">Reference proteome</keyword>
<sequence length="58" mass="6802">MNLTNGQIAEAFSKHEFERTYPYLSDTIQWKLVGSERIVGKVDVMRNCLLRYVSLHGW</sequence>
<accession>A0A927AWJ0</accession>